<reference evidence="1" key="1">
    <citation type="journal article" date="2023" name="G3 (Bethesda)">
        <title>Whole genome assemblies of Zophobas morio and Tenebrio molitor.</title>
        <authorList>
            <person name="Kaur S."/>
            <person name="Stinson S.A."/>
            <person name="diCenzo G.C."/>
        </authorList>
    </citation>
    <scope>NUCLEOTIDE SEQUENCE</scope>
    <source>
        <strain evidence="1">QUZm001</strain>
    </source>
</reference>
<name>A0AA38HK29_9CUCU</name>
<sequence length="127" mass="14816">MSQVERNSKSDEDFVREKFASWWISGRLAPISTCHSCDSCEYQEQDVFLNFKSRNRGFDDLSHARYLQLKQDLSCCQALFSNENEAKENNAIMTMKFNVFTVSRVIIYKLSNLIGAILEWTFQVVPR</sequence>
<dbReference type="AlphaFoldDB" id="A0AA38HK29"/>
<dbReference type="Proteomes" id="UP001168821">
    <property type="component" value="Unassembled WGS sequence"/>
</dbReference>
<keyword evidence="2" id="KW-1185">Reference proteome</keyword>
<evidence type="ECO:0000313" key="1">
    <source>
        <dbReference type="EMBL" id="KAJ3639330.1"/>
    </source>
</evidence>
<organism evidence="1 2">
    <name type="scientific">Zophobas morio</name>
    <dbReference type="NCBI Taxonomy" id="2755281"/>
    <lineage>
        <taxon>Eukaryota</taxon>
        <taxon>Metazoa</taxon>
        <taxon>Ecdysozoa</taxon>
        <taxon>Arthropoda</taxon>
        <taxon>Hexapoda</taxon>
        <taxon>Insecta</taxon>
        <taxon>Pterygota</taxon>
        <taxon>Neoptera</taxon>
        <taxon>Endopterygota</taxon>
        <taxon>Coleoptera</taxon>
        <taxon>Polyphaga</taxon>
        <taxon>Cucujiformia</taxon>
        <taxon>Tenebrionidae</taxon>
        <taxon>Zophobas</taxon>
    </lineage>
</organism>
<proteinExistence type="predicted"/>
<comment type="caution">
    <text evidence="1">The sequence shown here is derived from an EMBL/GenBank/DDBJ whole genome shotgun (WGS) entry which is preliminary data.</text>
</comment>
<protein>
    <submittedName>
        <fullName evidence="1">Uncharacterized protein</fullName>
    </submittedName>
</protein>
<accession>A0AA38HK29</accession>
<evidence type="ECO:0000313" key="2">
    <source>
        <dbReference type="Proteomes" id="UP001168821"/>
    </source>
</evidence>
<gene>
    <name evidence="1" type="ORF">Zmor_002694</name>
</gene>
<dbReference type="EMBL" id="JALNTZ010000010">
    <property type="protein sequence ID" value="KAJ3639330.1"/>
    <property type="molecule type" value="Genomic_DNA"/>
</dbReference>